<name>A0ACC2HYU6_9PLEO</name>
<keyword evidence="2" id="KW-1185">Reference proteome</keyword>
<protein>
    <submittedName>
        <fullName evidence="1">Uncharacterized protein</fullName>
    </submittedName>
</protein>
<accession>A0ACC2HYU6</accession>
<dbReference type="Proteomes" id="UP001153331">
    <property type="component" value="Unassembled WGS sequence"/>
</dbReference>
<sequence>MLAMSKLKLALTLLLAPTALGLVHSTRSDDDPGRYTICGGDRGYTERDSLEAAQKLENKIVTSDRFFMEREDCIFAHVNTTIVSLCNGNGRPRHINRAEVRRGVNQLIKDCGLEGGFTGIHVVNNLTFAAYGVFGGINMKPPKGSNPPDVPGTGSRQRLKDDCNLVFNGEERTDCNFKNTFNEDGSCGAWQSLENGCEQFCEQTRMGLLGVETSAPGKAGESNAVTLGIGVDEGTEVSISNGFSIGVEGVFKEVVGAGLSYSWSLTTTKSFSTSLSAKDDETEHLSTEEKAELRSRWVYFPKLIKSCGTVSKTDTVPGSIPACGTSVCPPANEKCGSKEERTENVCVLSPLLDSNGENVLFWALRLEYENGKPVPMDKQSPSYRNACNKQVDPDGDDENECMNDNPARRHAVDFVAMKRDYERKLAQTARKF</sequence>
<organism evidence="1 2">
    <name type="scientific">Boeremia exigua</name>
    <dbReference type="NCBI Taxonomy" id="749465"/>
    <lineage>
        <taxon>Eukaryota</taxon>
        <taxon>Fungi</taxon>
        <taxon>Dikarya</taxon>
        <taxon>Ascomycota</taxon>
        <taxon>Pezizomycotina</taxon>
        <taxon>Dothideomycetes</taxon>
        <taxon>Pleosporomycetidae</taxon>
        <taxon>Pleosporales</taxon>
        <taxon>Pleosporineae</taxon>
        <taxon>Didymellaceae</taxon>
        <taxon>Boeremia</taxon>
    </lineage>
</organism>
<comment type="caution">
    <text evidence="1">The sequence shown here is derived from an EMBL/GenBank/DDBJ whole genome shotgun (WGS) entry which is preliminary data.</text>
</comment>
<evidence type="ECO:0000313" key="1">
    <source>
        <dbReference type="EMBL" id="KAJ8108291.1"/>
    </source>
</evidence>
<dbReference type="EMBL" id="JAPHNI010000770">
    <property type="protein sequence ID" value="KAJ8108291.1"/>
    <property type="molecule type" value="Genomic_DNA"/>
</dbReference>
<evidence type="ECO:0000313" key="2">
    <source>
        <dbReference type="Proteomes" id="UP001153331"/>
    </source>
</evidence>
<reference evidence="1" key="1">
    <citation type="submission" date="2022-11" db="EMBL/GenBank/DDBJ databases">
        <title>Genome Sequence of Boeremia exigua.</title>
        <authorList>
            <person name="Buettner E."/>
        </authorList>
    </citation>
    <scope>NUCLEOTIDE SEQUENCE</scope>
    <source>
        <strain evidence="1">CU02</strain>
    </source>
</reference>
<proteinExistence type="predicted"/>
<gene>
    <name evidence="1" type="ORF">OPT61_g8274</name>
</gene>